<gene>
    <name evidence="2" type="primary">B4galt3_0</name>
    <name evidence="2" type="ORF">RHIAFR_R14953</name>
</gene>
<evidence type="ECO:0000313" key="3">
    <source>
        <dbReference type="Proteomes" id="UP000525158"/>
    </source>
</evidence>
<dbReference type="Proteomes" id="UP000525158">
    <property type="component" value="Unassembled WGS sequence"/>
</dbReference>
<name>A0A7L1IQH2_SMUAF</name>
<evidence type="ECO:0000256" key="1">
    <source>
        <dbReference type="SAM" id="MobiDB-lite"/>
    </source>
</evidence>
<dbReference type="EMBL" id="VXBO01005535">
    <property type="protein sequence ID" value="NXN39469.1"/>
    <property type="molecule type" value="Genomic_DNA"/>
</dbReference>
<evidence type="ECO:0000313" key="2">
    <source>
        <dbReference type="EMBL" id="NXN39469.1"/>
    </source>
</evidence>
<dbReference type="AlphaFoldDB" id="A0A7L1IQH2"/>
<feature type="non-terminal residue" evidence="2">
    <location>
        <position position="152"/>
    </location>
</feature>
<feature type="region of interest" description="Disordered" evidence="1">
    <location>
        <begin position="95"/>
        <end position="121"/>
    </location>
</feature>
<sequence length="152" mass="16383">LIRTQRMWTQDGMNSLTYTLLAKHLHPLYTNLTVDIGTDPRAGRGHRGPVLGHEGQRYRSSSSLFREEMLRKLPRDVAGWGKQGLALSPHLPTATAQQPLVGNGTHSPPAPGITQHSPKVAGVRDAHPVAVAQEMGALPTRGANQSLLQGGH</sequence>
<comment type="caution">
    <text evidence="2">The sequence shown here is derived from an EMBL/GenBank/DDBJ whole genome shotgun (WGS) entry which is preliminary data.</text>
</comment>
<protein>
    <submittedName>
        <fullName evidence="2">B4GT3 galactosyltransferase</fullName>
    </submittedName>
</protein>
<feature type="non-terminal residue" evidence="2">
    <location>
        <position position="1"/>
    </location>
</feature>
<dbReference type="GO" id="GO:0016757">
    <property type="term" value="F:glycosyltransferase activity"/>
    <property type="evidence" value="ECO:0007669"/>
    <property type="project" value="UniProtKB-KW"/>
</dbReference>
<dbReference type="InterPro" id="IPR029044">
    <property type="entry name" value="Nucleotide-diphossugar_trans"/>
</dbReference>
<accession>A0A7L1IQH2</accession>
<dbReference type="Gene3D" id="3.90.550.10">
    <property type="entry name" value="Spore Coat Polysaccharide Biosynthesis Protein SpsA, Chain A"/>
    <property type="match status" value="1"/>
</dbReference>
<proteinExistence type="predicted"/>
<keyword evidence="2" id="KW-0808">Transferase</keyword>
<reference evidence="2 3" key="1">
    <citation type="submission" date="2019-09" db="EMBL/GenBank/DDBJ databases">
        <title>Bird 10,000 Genomes (B10K) Project - Family phase.</title>
        <authorList>
            <person name="Zhang G."/>
        </authorList>
    </citation>
    <scope>NUCLEOTIDE SEQUENCE [LARGE SCALE GENOMIC DNA]</scope>
    <source>
        <strain evidence="2">B10K-DU-002-36</strain>
        <tissue evidence="2">Muscle</tissue>
    </source>
</reference>
<keyword evidence="2" id="KW-0328">Glycosyltransferase</keyword>
<organism evidence="2 3">
    <name type="scientific">Smutsornis africanus</name>
    <name type="common">Double-banded courser</name>
    <name type="synonym">Rhinoptilus africanus</name>
    <dbReference type="NCBI Taxonomy" id="240209"/>
    <lineage>
        <taxon>Eukaryota</taxon>
        <taxon>Metazoa</taxon>
        <taxon>Chordata</taxon>
        <taxon>Craniata</taxon>
        <taxon>Vertebrata</taxon>
        <taxon>Euteleostomi</taxon>
        <taxon>Archelosauria</taxon>
        <taxon>Archosauria</taxon>
        <taxon>Dinosauria</taxon>
        <taxon>Saurischia</taxon>
        <taxon>Theropoda</taxon>
        <taxon>Coelurosauria</taxon>
        <taxon>Aves</taxon>
        <taxon>Neognathae</taxon>
        <taxon>Neoaves</taxon>
        <taxon>Charadriiformes</taxon>
        <taxon>Glareolidae</taxon>
        <taxon>Rhinoptilus</taxon>
    </lineage>
</organism>
<feature type="compositionally biased region" description="Polar residues" evidence="1">
    <location>
        <begin position="95"/>
        <end position="106"/>
    </location>
</feature>
<keyword evidence="3" id="KW-1185">Reference proteome</keyword>